<dbReference type="Proteomes" id="UP000446768">
    <property type="component" value="Unassembled WGS sequence"/>
</dbReference>
<sequence length="293" mass="32469">MSRTPSLHQLECFLALADEGSYAAAAQRLHKSHTAVFATIRNLEETVGVALLDRGGYRVTLTPAGESFREEADRVVRSHAALARHALQLRSGAEAELRIALGDLCPLDSTLARFTGFFRDEPQTRPVFRSEVLAAPWASLLRGEADLAIHHIDQPRPELEAWHLFDVRVIPVAAPGLLPFAPHRQLQPADLRSLRQCILRDGALDWPAPSYHVLDGAPQVSVGDQATKREVLLQGLAWGHMPEHLVQADLEAGRLLPLTGEHLRGATLPHYALRLREVKHGPVAQRLWRRLQG</sequence>
<name>A0A7X2IUJ6_9BURK</name>
<dbReference type="EMBL" id="WKJJ01000027">
    <property type="protein sequence ID" value="MRV76072.1"/>
    <property type="molecule type" value="Genomic_DNA"/>
</dbReference>
<evidence type="ECO:0000256" key="1">
    <source>
        <dbReference type="ARBA" id="ARBA00009437"/>
    </source>
</evidence>
<evidence type="ECO:0000256" key="4">
    <source>
        <dbReference type="ARBA" id="ARBA00023163"/>
    </source>
</evidence>
<dbReference type="InterPro" id="IPR000847">
    <property type="entry name" value="LysR_HTH_N"/>
</dbReference>
<reference evidence="7 8" key="1">
    <citation type="submission" date="2019-11" db="EMBL/GenBank/DDBJ databases">
        <title>Novel species isolated from a subtropical stream in China.</title>
        <authorList>
            <person name="Lu H."/>
        </authorList>
    </citation>
    <scope>NUCLEOTIDE SEQUENCE [LARGE SCALE GENOMIC DNA]</scope>
    <source>
        <strain evidence="7 8">FT92W</strain>
    </source>
</reference>
<dbReference type="RefSeq" id="WP_154381233.1">
    <property type="nucleotide sequence ID" value="NZ_WKJJ01000027.1"/>
</dbReference>
<feature type="domain" description="LysR substrate-binding" evidence="6">
    <location>
        <begin position="92"/>
        <end position="292"/>
    </location>
</feature>
<dbReference type="PANTHER" id="PTHR30126:SF88">
    <property type="entry name" value="TRANSCRIPTIONAL REGULATOR-RELATED"/>
    <property type="match status" value="1"/>
</dbReference>
<dbReference type="GO" id="GO:0003700">
    <property type="term" value="F:DNA-binding transcription factor activity"/>
    <property type="evidence" value="ECO:0007669"/>
    <property type="project" value="InterPro"/>
</dbReference>
<keyword evidence="8" id="KW-1185">Reference proteome</keyword>
<dbReference type="SUPFAM" id="SSF46785">
    <property type="entry name" value="Winged helix' DNA-binding domain"/>
    <property type="match status" value="1"/>
</dbReference>
<keyword evidence="3" id="KW-0238">DNA-binding</keyword>
<dbReference type="PANTHER" id="PTHR30126">
    <property type="entry name" value="HTH-TYPE TRANSCRIPTIONAL REGULATOR"/>
    <property type="match status" value="1"/>
</dbReference>
<dbReference type="GO" id="GO:0000976">
    <property type="term" value="F:transcription cis-regulatory region binding"/>
    <property type="evidence" value="ECO:0007669"/>
    <property type="project" value="TreeGrafter"/>
</dbReference>
<protein>
    <submittedName>
        <fullName evidence="7">LysR family transcriptional regulator</fullName>
    </submittedName>
</protein>
<dbReference type="Pfam" id="PF03466">
    <property type="entry name" value="LysR_substrate"/>
    <property type="match status" value="1"/>
</dbReference>
<comment type="similarity">
    <text evidence="1">Belongs to the LysR transcriptional regulatory family.</text>
</comment>
<keyword evidence="2" id="KW-0805">Transcription regulation</keyword>
<keyword evidence="4" id="KW-0804">Transcription</keyword>
<organism evidence="7 8">
    <name type="scientific">Pseudoduganella rivuli</name>
    <dbReference type="NCBI Taxonomy" id="2666085"/>
    <lineage>
        <taxon>Bacteria</taxon>
        <taxon>Pseudomonadati</taxon>
        <taxon>Pseudomonadota</taxon>
        <taxon>Betaproteobacteria</taxon>
        <taxon>Burkholderiales</taxon>
        <taxon>Oxalobacteraceae</taxon>
        <taxon>Telluria group</taxon>
        <taxon>Pseudoduganella</taxon>
    </lineage>
</organism>
<dbReference type="Gene3D" id="3.40.190.290">
    <property type="match status" value="1"/>
</dbReference>
<proteinExistence type="inferred from homology"/>
<evidence type="ECO:0000259" key="5">
    <source>
        <dbReference type="Pfam" id="PF00126"/>
    </source>
</evidence>
<evidence type="ECO:0000313" key="7">
    <source>
        <dbReference type="EMBL" id="MRV76072.1"/>
    </source>
</evidence>
<dbReference type="SUPFAM" id="SSF53850">
    <property type="entry name" value="Periplasmic binding protein-like II"/>
    <property type="match status" value="1"/>
</dbReference>
<dbReference type="InterPro" id="IPR036390">
    <property type="entry name" value="WH_DNA-bd_sf"/>
</dbReference>
<evidence type="ECO:0000256" key="3">
    <source>
        <dbReference type="ARBA" id="ARBA00023125"/>
    </source>
</evidence>
<dbReference type="InterPro" id="IPR036388">
    <property type="entry name" value="WH-like_DNA-bd_sf"/>
</dbReference>
<dbReference type="AlphaFoldDB" id="A0A7X2IUJ6"/>
<dbReference type="InterPro" id="IPR005119">
    <property type="entry name" value="LysR_subst-bd"/>
</dbReference>
<evidence type="ECO:0000259" key="6">
    <source>
        <dbReference type="Pfam" id="PF03466"/>
    </source>
</evidence>
<evidence type="ECO:0000256" key="2">
    <source>
        <dbReference type="ARBA" id="ARBA00023015"/>
    </source>
</evidence>
<comment type="caution">
    <text evidence="7">The sequence shown here is derived from an EMBL/GenBank/DDBJ whole genome shotgun (WGS) entry which is preliminary data.</text>
</comment>
<dbReference type="Gene3D" id="1.10.10.10">
    <property type="entry name" value="Winged helix-like DNA-binding domain superfamily/Winged helix DNA-binding domain"/>
    <property type="match status" value="1"/>
</dbReference>
<feature type="domain" description="HTH lysR-type" evidence="5">
    <location>
        <begin position="7"/>
        <end position="66"/>
    </location>
</feature>
<evidence type="ECO:0000313" key="8">
    <source>
        <dbReference type="Proteomes" id="UP000446768"/>
    </source>
</evidence>
<accession>A0A7X2IUJ6</accession>
<dbReference type="Pfam" id="PF00126">
    <property type="entry name" value="HTH_1"/>
    <property type="match status" value="1"/>
</dbReference>
<gene>
    <name evidence="7" type="ORF">GJ700_30600</name>
</gene>